<protein>
    <submittedName>
        <fullName evidence="1">Uncharacterized protein</fullName>
    </submittedName>
</protein>
<organism evidence="1 2">
    <name type="scientific">Elysia crispata</name>
    <name type="common">lettuce slug</name>
    <dbReference type="NCBI Taxonomy" id="231223"/>
    <lineage>
        <taxon>Eukaryota</taxon>
        <taxon>Metazoa</taxon>
        <taxon>Spiralia</taxon>
        <taxon>Lophotrochozoa</taxon>
        <taxon>Mollusca</taxon>
        <taxon>Gastropoda</taxon>
        <taxon>Heterobranchia</taxon>
        <taxon>Euthyneura</taxon>
        <taxon>Panpulmonata</taxon>
        <taxon>Sacoglossa</taxon>
        <taxon>Placobranchoidea</taxon>
        <taxon>Plakobranchidae</taxon>
        <taxon>Elysia</taxon>
    </lineage>
</organism>
<keyword evidence="2" id="KW-1185">Reference proteome</keyword>
<evidence type="ECO:0000313" key="1">
    <source>
        <dbReference type="EMBL" id="KAK3803615.1"/>
    </source>
</evidence>
<dbReference type="EMBL" id="JAWDGP010000113">
    <property type="protein sequence ID" value="KAK3803615.1"/>
    <property type="molecule type" value="Genomic_DNA"/>
</dbReference>
<proteinExistence type="predicted"/>
<evidence type="ECO:0000313" key="2">
    <source>
        <dbReference type="Proteomes" id="UP001283361"/>
    </source>
</evidence>
<name>A0AAE1BCL0_9GAST</name>
<comment type="caution">
    <text evidence="1">The sequence shown here is derived from an EMBL/GenBank/DDBJ whole genome shotgun (WGS) entry which is preliminary data.</text>
</comment>
<sequence length="377" mass="42557">MQCIWDVTETLTDNIRRSSLPQMAISRFQITKVEAVDLRADKHLVFSWACALSLYSSLPLPSSRVRSRLTGSRSGDWGTASPIRLKAVLVRKELVDETLRPVVLHPEFVCLTLLALPCLKQAIISCMNGCITPPSYIEPYRFITGMPDGGFVKDWRNRLGLIDQVFNEPFPQTRRIVVNRQEQNPNFASRVIRLPNPVLHNSKPEHTRPSSLDFNPILQDQKPLMNRPGMGTVPAGRLALVLRTRTRTHVEKFGARCELFCGANVEEMKKKVSFIGLADGNHDGSGVIAIMVKPLKHLVELSECLDKLSHVAFILTSSCLERQESEHWSNYLQTMSMAVGRMYGQGAKTGSTGRYAHLYRTVKNIRERKKCVMLEMI</sequence>
<dbReference type="AlphaFoldDB" id="A0AAE1BCL0"/>
<gene>
    <name evidence="1" type="ORF">RRG08_023332</name>
</gene>
<dbReference type="Proteomes" id="UP001283361">
    <property type="component" value="Unassembled WGS sequence"/>
</dbReference>
<accession>A0AAE1BCL0</accession>
<reference evidence="1" key="1">
    <citation type="journal article" date="2023" name="G3 (Bethesda)">
        <title>A reference genome for the long-term kleptoplast-retaining sea slug Elysia crispata morphotype clarki.</title>
        <authorList>
            <person name="Eastman K.E."/>
            <person name="Pendleton A.L."/>
            <person name="Shaikh M.A."/>
            <person name="Suttiyut T."/>
            <person name="Ogas R."/>
            <person name="Tomko P."/>
            <person name="Gavelis G."/>
            <person name="Widhalm J.R."/>
            <person name="Wisecaver J.H."/>
        </authorList>
    </citation>
    <scope>NUCLEOTIDE SEQUENCE</scope>
    <source>
        <strain evidence="1">ECLA1</strain>
    </source>
</reference>